<reference evidence="4" key="1">
    <citation type="submission" date="2013-03" db="EMBL/GenBank/DDBJ databases">
        <title>The Genome Sequence of Anopheles christyi ACHKN1017.</title>
        <authorList>
            <consortium name="The Broad Institute Genomics Platform"/>
            <person name="Neafsey D.E."/>
            <person name="Besansky N."/>
            <person name="Walker B."/>
            <person name="Young S.K."/>
            <person name="Zeng Q."/>
            <person name="Gargeya S."/>
            <person name="Fitzgerald M."/>
            <person name="Haas B."/>
            <person name="Abouelleil A."/>
            <person name="Allen A.W."/>
            <person name="Alvarado L."/>
            <person name="Arachchi H.M."/>
            <person name="Berlin A.M."/>
            <person name="Chapman S.B."/>
            <person name="Gainer-Dewar J."/>
            <person name="Goldberg J."/>
            <person name="Griggs A."/>
            <person name="Gujja S."/>
            <person name="Hansen M."/>
            <person name="Howarth C."/>
            <person name="Imamovic A."/>
            <person name="Ireland A."/>
            <person name="Larimer J."/>
            <person name="McCowan C."/>
            <person name="Murphy C."/>
            <person name="Pearson M."/>
            <person name="Poon T.W."/>
            <person name="Priest M."/>
            <person name="Roberts A."/>
            <person name="Saif S."/>
            <person name="Shea T."/>
            <person name="Sisk P."/>
            <person name="Sykes S."/>
            <person name="Wortman J."/>
            <person name="Nusbaum C."/>
            <person name="Birren B."/>
        </authorList>
    </citation>
    <scope>NUCLEOTIDE SEQUENCE [LARGE SCALE GENOMIC DNA]</scope>
    <source>
        <strain evidence="4">ACHKN1017</strain>
    </source>
</reference>
<evidence type="ECO:0000256" key="2">
    <source>
        <dbReference type="SAM" id="MobiDB-lite"/>
    </source>
</evidence>
<evidence type="ECO:0000313" key="4">
    <source>
        <dbReference type="Proteomes" id="UP000075881"/>
    </source>
</evidence>
<accession>A0A182K9G3</accession>
<name>A0A182K9G3_9DIPT</name>
<keyword evidence="4" id="KW-1185">Reference proteome</keyword>
<dbReference type="EnsemblMetazoa" id="ACHR007400-RA">
    <property type="protein sequence ID" value="ACHR007400-PA"/>
    <property type="gene ID" value="ACHR007400"/>
</dbReference>
<sequence>MEDFDIYGDLEHIESEAKKESLELRALQCRIKELQEIVNAAEQEKQDIIKKNDILLENVSSLLLTAKAELKRKDTVISDLRKQCDNVVFRRGNQADTRIKCVTKFTQTPVRHVVHTAIQTVPAEENDPFWRKSRHDVDMELDRYREHDRERERDGKNVKDHKRIRDRDKADDRERVRQRDEERNRDRERNRDQYRSQHRTQYRDQNRRSEYPSYERSRDREVHSSSQRKDSKSSKDRPLKQDRNEAHSSGHTSSNEADQLKNQNRRTFDKKAERLLTNSQTPCLQQDGKNDNYLFISKRFKDGR</sequence>
<evidence type="ECO:0000256" key="1">
    <source>
        <dbReference type="SAM" id="Coils"/>
    </source>
</evidence>
<feature type="compositionally biased region" description="Polar residues" evidence="2">
    <location>
        <begin position="249"/>
        <end position="262"/>
    </location>
</feature>
<evidence type="ECO:0000313" key="3">
    <source>
        <dbReference type="EnsemblMetazoa" id="ACHR007400-PA"/>
    </source>
</evidence>
<keyword evidence="1" id="KW-0175">Coiled coil</keyword>
<feature type="region of interest" description="Disordered" evidence="2">
    <location>
        <begin position="146"/>
        <end position="291"/>
    </location>
</feature>
<reference evidence="3" key="2">
    <citation type="submission" date="2020-05" db="UniProtKB">
        <authorList>
            <consortium name="EnsemblMetazoa"/>
        </authorList>
    </citation>
    <scope>IDENTIFICATION</scope>
    <source>
        <strain evidence="3">ACHKN1017</strain>
    </source>
</reference>
<organism evidence="3 4">
    <name type="scientific">Anopheles christyi</name>
    <dbReference type="NCBI Taxonomy" id="43041"/>
    <lineage>
        <taxon>Eukaryota</taxon>
        <taxon>Metazoa</taxon>
        <taxon>Ecdysozoa</taxon>
        <taxon>Arthropoda</taxon>
        <taxon>Hexapoda</taxon>
        <taxon>Insecta</taxon>
        <taxon>Pterygota</taxon>
        <taxon>Neoptera</taxon>
        <taxon>Endopterygota</taxon>
        <taxon>Diptera</taxon>
        <taxon>Nematocera</taxon>
        <taxon>Culicoidea</taxon>
        <taxon>Culicidae</taxon>
        <taxon>Anophelinae</taxon>
        <taxon>Anopheles</taxon>
    </lineage>
</organism>
<protein>
    <submittedName>
        <fullName evidence="3">Uncharacterized protein</fullName>
    </submittedName>
</protein>
<feature type="coiled-coil region" evidence="1">
    <location>
        <begin position="10"/>
        <end position="58"/>
    </location>
</feature>
<feature type="compositionally biased region" description="Basic and acidic residues" evidence="2">
    <location>
        <begin position="146"/>
        <end position="248"/>
    </location>
</feature>
<dbReference type="Proteomes" id="UP000075881">
    <property type="component" value="Unassembled WGS sequence"/>
</dbReference>
<dbReference type="AlphaFoldDB" id="A0A182K9G3"/>
<proteinExistence type="predicted"/>
<dbReference type="VEuPathDB" id="VectorBase:ACHR007400"/>